<keyword evidence="2" id="KW-1185">Reference proteome</keyword>
<dbReference type="AlphaFoldDB" id="A0A8E2AS93"/>
<dbReference type="SUPFAM" id="SSF53474">
    <property type="entry name" value="alpha/beta-Hydrolases"/>
    <property type="match status" value="1"/>
</dbReference>
<protein>
    <submittedName>
        <fullName evidence="1">Uncharacterized protein</fullName>
    </submittedName>
</protein>
<dbReference type="OrthoDB" id="3365310at2759"/>
<dbReference type="Gene3D" id="3.40.50.1820">
    <property type="entry name" value="alpha/beta hydrolase"/>
    <property type="match status" value="1"/>
</dbReference>
<evidence type="ECO:0000313" key="1">
    <source>
        <dbReference type="EMBL" id="OCH84285.1"/>
    </source>
</evidence>
<reference evidence="1 2" key="1">
    <citation type="submission" date="2016-07" db="EMBL/GenBank/DDBJ databases">
        <title>Draft genome of the white-rot fungus Obba rivulosa 3A-2.</title>
        <authorList>
            <consortium name="DOE Joint Genome Institute"/>
            <person name="Miettinen O."/>
            <person name="Riley R."/>
            <person name="Acob R."/>
            <person name="Barry K."/>
            <person name="Cullen D."/>
            <person name="De Vries R."/>
            <person name="Hainaut M."/>
            <person name="Hatakka A."/>
            <person name="Henrissat B."/>
            <person name="Hilden K."/>
            <person name="Kuo R."/>
            <person name="Labutti K."/>
            <person name="Lipzen A."/>
            <person name="Makela M.R."/>
            <person name="Sandor L."/>
            <person name="Spatafora J.W."/>
            <person name="Grigoriev I.V."/>
            <person name="Hibbett D.S."/>
        </authorList>
    </citation>
    <scope>NUCLEOTIDE SEQUENCE [LARGE SCALE GENOMIC DNA]</scope>
    <source>
        <strain evidence="1 2">3A-2</strain>
    </source>
</reference>
<proteinExistence type="predicted"/>
<dbReference type="EMBL" id="KV722694">
    <property type="protein sequence ID" value="OCH84285.1"/>
    <property type="molecule type" value="Genomic_DNA"/>
</dbReference>
<organism evidence="1 2">
    <name type="scientific">Obba rivulosa</name>
    <dbReference type="NCBI Taxonomy" id="1052685"/>
    <lineage>
        <taxon>Eukaryota</taxon>
        <taxon>Fungi</taxon>
        <taxon>Dikarya</taxon>
        <taxon>Basidiomycota</taxon>
        <taxon>Agaricomycotina</taxon>
        <taxon>Agaricomycetes</taxon>
        <taxon>Polyporales</taxon>
        <taxon>Gelatoporiaceae</taxon>
        <taxon>Obba</taxon>
    </lineage>
</organism>
<evidence type="ECO:0000313" key="2">
    <source>
        <dbReference type="Proteomes" id="UP000250043"/>
    </source>
</evidence>
<dbReference type="Proteomes" id="UP000250043">
    <property type="component" value="Unassembled WGS sequence"/>
</dbReference>
<accession>A0A8E2AS93</accession>
<name>A0A8E2AS93_9APHY</name>
<sequence length="206" mass="22488">MTKARQSSSTTYILRTPLPSAPREVPTPLVFVSSSKWDPSSRRGMTAFASLFAERGYTCLEVDLGPPGATADSQELMQSFENELSSHIRLAAIPFAPVIIARSGSTLIAQTYISSHPASGLLLISPPASNTDVPDSLLTSPLPEFNFEPKFPCAIMCTEDEAKVLAKSHRLWHKPAVDKFVVRDTKAMDGQDGFNHIQNWLDDIGV</sequence>
<gene>
    <name evidence="1" type="ORF">OBBRIDRAFT_815523</name>
</gene>
<dbReference type="InterPro" id="IPR029058">
    <property type="entry name" value="AB_hydrolase_fold"/>
</dbReference>